<keyword evidence="2 4" id="KW-0863">Zinc-finger</keyword>
<dbReference type="PANTHER" id="PTHR25464">
    <property type="entry name" value="TRIPARTITE MOTIF-CONTAINING PROTEIN 2-LIKE PROTEIN"/>
    <property type="match status" value="1"/>
</dbReference>
<dbReference type="PROSITE" id="PS50089">
    <property type="entry name" value="ZF_RING_2"/>
    <property type="match status" value="1"/>
</dbReference>
<accession>A0AAE1UG33</accession>
<dbReference type="Pfam" id="PF13639">
    <property type="entry name" value="zf-RING_2"/>
    <property type="match status" value="1"/>
</dbReference>
<reference evidence="6" key="1">
    <citation type="submission" date="2023-11" db="EMBL/GenBank/DDBJ databases">
        <title>Genome assemblies of two species of porcelain crab, Petrolisthes cinctipes and Petrolisthes manimaculis (Anomura: Porcellanidae).</title>
        <authorList>
            <person name="Angst P."/>
        </authorList>
    </citation>
    <scope>NUCLEOTIDE SEQUENCE</scope>
    <source>
        <strain evidence="6">PB745_02</strain>
        <tissue evidence="6">Gill</tissue>
    </source>
</reference>
<dbReference type="PROSITE" id="PS00518">
    <property type="entry name" value="ZF_RING_1"/>
    <property type="match status" value="1"/>
</dbReference>
<dbReference type="EMBL" id="JAWZYT010000526">
    <property type="protein sequence ID" value="KAK4322322.1"/>
    <property type="molecule type" value="Genomic_DNA"/>
</dbReference>
<dbReference type="GO" id="GO:0008270">
    <property type="term" value="F:zinc ion binding"/>
    <property type="evidence" value="ECO:0007669"/>
    <property type="project" value="UniProtKB-KW"/>
</dbReference>
<dbReference type="InterPro" id="IPR013083">
    <property type="entry name" value="Znf_RING/FYVE/PHD"/>
</dbReference>
<evidence type="ECO:0000256" key="1">
    <source>
        <dbReference type="ARBA" id="ARBA00022723"/>
    </source>
</evidence>
<protein>
    <recommendedName>
        <fullName evidence="5">RING-type domain-containing protein</fullName>
    </recommendedName>
</protein>
<dbReference type="AlphaFoldDB" id="A0AAE1UG33"/>
<evidence type="ECO:0000313" key="6">
    <source>
        <dbReference type="EMBL" id="KAK4322322.1"/>
    </source>
</evidence>
<keyword evidence="3" id="KW-0862">Zinc</keyword>
<dbReference type="InterPro" id="IPR001841">
    <property type="entry name" value="Znf_RING"/>
</dbReference>
<dbReference type="PANTHER" id="PTHR25464:SF2">
    <property type="entry name" value="RING-TYPE DOMAIN-CONTAINING PROTEIN"/>
    <property type="match status" value="1"/>
</dbReference>
<dbReference type="Proteomes" id="UP001292094">
    <property type="component" value="Unassembled WGS sequence"/>
</dbReference>
<comment type="caution">
    <text evidence="6">The sequence shown here is derived from an EMBL/GenBank/DDBJ whole genome shotgun (WGS) entry which is preliminary data.</text>
</comment>
<feature type="domain" description="RING-type" evidence="5">
    <location>
        <begin position="29"/>
        <end position="73"/>
    </location>
</feature>
<keyword evidence="7" id="KW-1185">Reference proteome</keyword>
<proteinExistence type="predicted"/>
<evidence type="ECO:0000259" key="5">
    <source>
        <dbReference type="PROSITE" id="PS50089"/>
    </source>
</evidence>
<name>A0AAE1UG33_9EUCA</name>
<dbReference type="SMART" id="SM00184">
    <property type="entry name" value="RING"/>
    <property type="match status" value="1"/>
</dbReference>
<evidence type="ECO:0000313" key="7">
    <source>
        <dbReference type="Proteomes" id="UP001292094"/>
    </source>
</evidence>
<gene>
    <name evidence="6" type="ORF">Pmani_006928</name>
</gene>
<keyword evidence="1" id="KW-0479">Metal-binding</keyword>
<dbReference type="InterPro" id="IPR017907">
    <property type="entry name" value="Znf_RING_CS"/>
</dbReference>
<dbReference type="Gene3D" id="3.30.40.10">
    <property type="entry name" value="Zinc/RING finger domain, C3HC4 (zinc finger)"/>
    <property type="match status" value="1"/>
</dbReference>
<dbReference type="SUPFAM" id="SSF57850">
    <property type="entry name" value="RING/U-box"/>
    <property type="match status" value="1"/>
</dbReference>
<evidence type="ECO:0000256" key="4">
    <source>
        <dbReference type="PROSITE-ProRule" id="PRU00175"/>
    </source>
</evidence>
<evidence type="ECO:0000256" key="2">
    <source>
        <dbReference type="ARBA" id="ARBA00022771"/>
    </source>
</evidence>
<evidence type="ECO:0000256" key="3">
    <source>
        <dbReference type="ARBA" id="ARBA00022833"/>
    </source>
</evidence>
<organism evidence="6 7">
    <name type="scientific">Petrolisthes manimaculis</name>
    <dbReference type="NCBI Taxonomy" id="1843537"/>
    <lineage>
        <taxon>Eukaryota</taxon>
        <taxon>Metazoa</taxon>
        <taxon>Ecdysozoa</taxon>
        <taxon>Arthropoda</taxon>
        <taxon>Crustacea</taxon>
        <taxon>Multicrustacea</taxon>
        <taxon>Malacostraca</taxon>
        <taxon>Eumalacostraca</taxon>
        <taxon>Eucarida</taxon>
        <taxon>Decapoda</taxon>
        <taxon>Pleocyemata</taxon>
        <taxon>Anomura</taxon>
        <taxon>Galatheoidea</taxon>
        <taxon>Porcellanidae</taxon>
        <taxon>Petrolisthes</taxon>
    </lineage>
</organism>
<sequence length="247" mass="26767">MVTLTTTTTKDKEELDVNSSCMMADNLTCGVCLCDYDSVTHTPLLLPACGHTFCSVCIDQLYTQNKWACPQCRKSNAVQSPHRQSGVSWGESSGVFGAPLGVSSGESSGVPWGVSSGVSDSSCVLCVSSGELCVLCAPSGVPSGVFSGVSARPPLSLWDFNNNNNNNTPCINNNNNTPPGMNKNRNHCKKNWIFKWPFTSRSVRTRHIGMMNTQVTQVCVGNTRVNKTSTQYSIIHTHTPRIEVEVR</sequence>